<organism evidence="3 4">
    <name type="scientific">Discostella pseudostelligera</name>
    <dbReference type="NCBI Taxonomy" id="259834"/>
    <lineage>
        <taxon>Eukaryota</taxon>
        <taxon>Sar</taxon>
        <taxon>Stramenopiles</taxon>
        <taxon>Ochrophyta</taxon>
        <taxon>Bacillariophyta</taxon>
        <taxon>Coscinodiscophyceae</taxon>
        <taxon>Thalassiosirophycidae</taxon>
        <taxon>Stephanodiscales</taxon>
        <taxon>Stephanodiscaceae</taxon>
        <taxon>Discostella</taxon>
    </lineage>
</organism>
<feature type="compositionally biased region" description="Low complexity" evidence="1">
    <location>
        <begin position="160"/>
        <end position="172"/>
    </location>
</feature>
<keyword evidence="4" id="KW-1185">Reference proteome</keyword>
<accession>A0ABD3M7A2</accession>
<evidence type="ECO:0000256" key="1">
    <source>
        <dbReference type="SAM" id="MobiDB-lite"/>
    </source>
</evidence>
<evidence type="ECO:0000259" key="2">
    <source>
        <dbReference type="PROSITE" id="PS50030"/>
    </source>
</evidence>
<feature type="domain" description="UBA" evidence="2">
    <location>
        <begin position="25"/>
        <end position="65"/>
    </location>
</feature>
<dbReference type="Proteomes" id="UP001530293">
    <property type="component" value="Unassembled WGS sequence"/>
</dbReference>
<gene>
    <name evidence="3" type="ORF">ACHAWU_000573</name>
</gene>
<dbReference type="CDD" id="cd09212">
    <property type="entry name" value="PUB"/>
    <property type="match status" value="1"/>
</dbReference>
<feature type="region of interest" description="Disordered" evidence="1">
    <location>
        <begin position="70"/>
        <end position="107"/>
    </location>
</feature>
<dbReference type="InterPro" id="IPR009060">
    <property type="entry name" value="UBA-like_sf"/>
</dbReference>
<comment type="caution">
    <text evidence="3">The sequence shown here is derived from an EMBL/GenBank/DDBJ whole genome shotgun (WGS) entry which is preliminary data.</text>
</comment>
<protein>
    <recommendedName>
        <fullName evidence="2">UBA domain-containing protein</fullName>
    </recommendedName>
</protein>
<feature type="region of interest" description="Disordered" evidence="1">
    <location>
        <begin position="124"/>
        <end position="172"/>
    </location>
</feature>
<dbReference type="Gene3D" id="1.10.8.10">
    <property type="entry name" value="DNA helicase RuvA subunit, C-terminal domain"/>
    <property type="match status" value="1"/>
</dbReference>
<dbReference type="CDD" id="cd14270">
    <property type="entry name" value="UBA"/>
    <property type="match status" value="1"/>
</dbReference>
<sequence>MVFKQFTDRLRSAGTTAANTLLHGSEQAEKIHQLTSMGFPPERARHALNATGGNVDRAAELLLAAADADAEQRYQHQPHHNDDISSHDRQLRTQTNSSNREGTHVAAHNDEQMRLAIEESLRIEQQNASKQKQSNTASSTKDVIDLTEDNPGTMKKKKNSSPATSTTTTTTTTNANFKSAAAINAGKAATARHLNPANITLPKTNTTTLNHTHPNIQLPEKMANKSKEEQILRCANRLKSHVMAVDTLLRVLSSVRSMPDNPKYRIIDRNNSNYITHVKDKPGAEDLLLAMNYRRHVVHASNTNELRLERHLVDDALLYLGISALEQMRMSVEYIEAKKLRAFHVEMKRVAQQNGGGSSTMQQAGMTEAETAIRLTYMSNCPKEPPEGRGARLFVQLGDEKIEGGQISRRFDGDDTLEDVLNWLGGCYGNELLDKIRGDVREWCLYDMNVYPILPLDVEKHAKKTLQYLGLFPSGKLVVRLSEDAWRDRKNDTDSGGLDVHGSSRGLGAVSRSMLH</sequence>
<dbReference type="InterPro" id="IPR036339">
    <property type="entry name" value="PUB-like_dom_sf"/>
</dbReference>
<dbReference type="SUPFAM" id="SSF143503">
    <property type="entry name" value="PUG domain-like"/>
    <property type="match status" value="1"/>
</dbReference>
<dbReference type="SUPFAM" id="SSF46934">
    <property type="entry name" value="UBA-like"/>
    <property type="match status" value="1"/>
</dbReference>
<dbReference type="Pfam" id="PF00627">
    <property type="entry name" value="UBA"/>
    <property type="match status" value="1"/>
</dbReference>
<name>A0ABD3M7A2_9STRA</name>
<feature type="compositionally biased region" description="Polar residues" evidence="1">
    <location>
        <begin position="124"/>
        <end position="141"/>
    </location>
</feature>
<dbReference type="PROSITE" id="PS50030">
    <property type="entry name" value="UBA"/>
    <property type="match status" value="1"/>
</dbReference>
<dbReference type="AlphaFoldDB" id="A0ABD3M7A2"/>
<feature type="compositionally biased region" description="Basic and acidic residues" evidence="1">
    <location>
        <begin position="70"/>
        <end position="91"/>
    </location>
</feature>
<dbReference type="SMART" id="SM00165">
    <property type="entry name" value="UBA"/>
    <property type="match status" value="1"/>
</dbReference>
<dbReference type="FunFam" id="1.10.8.10:FF:000003">
    <property type="entry name" value="UV excision repair protein RAD23 homolog"/>
    <property type="match status" value="1"/>
</dbReference>
<evidence type="ECO:0000313" key="4">
    <source>
        <dbReference type="Proteomes" id="UP001530293"/>
    </source>
</evidence>
<feature type="region of interest" description="Disordered" evidence="1">
    <location>
        <begin position="489"/>
        <end position="516"/>
    </location>
</feature>
<evidence type="ECO:0000313" key="3">
    <source>
        <dbReference type="EMBL" id="KAL3759950.1"/>
    </source>
</evidence>
<proteinExistence type="predicted"/>
<dbReference type="EMBL" id="JALLBG020000195">
    <property type="protein sequence ID" value="KAL3759950.1"/>
    <property type="molecule type" value="Genomic_DNA"/>
</dbReference>
<reference evidence="3 4" key="1">
    <citation type="submission" date="2024-10" db="EMBL/GenBank/DDBJ databases">
        <title>Updated reference genomes for cyclostephanoid diatoms.</title>
        <authorList>
            <person name="Roberts W.R."/>
            <person name="Alverson A.J."/>
        </authorList>
    </citation>
    <scope>NUCLEOTIDE SEQUENCE [LARGE SCALE GENOMIC DNA]</scope>
    <source>
        <strain evidence="3 4">AJA232-27</strain>
    </source>
</reference>
<dbReference type="Gene3D" id="1.20.58.2190">
    <property type="match status" value="1"/>
</dbReference>
<dbReference type="InterPro" id="IPR015940">
    <property type="entry name" value="UBA"/>
</dbReference>